<dbReference type="EMBL" id="RXIC02000021">
    <property type="protein sequence ID" value="KAB1220556.1"/>
    <property type="molecule type" value="Genomic_DNA"/>
</dbReference>
<keyword evidence="2" id="KW-1185">Reference proteome</keyword>
<gene>
    <name evidence="1" type="ORF">CJ030_MR3G015809</name>
</gene>
<organism evidence="1 2">
    <name type="scientific">Morella rubra</name>
    <name type="common">Chinese bayberry</name>
    <dbReference type="NCBI Taxonomy" id="262757"/>
    <lineage>
        <taxon>Eukaryota</taxon>
        <taxon>Viridiplantae</taxon>
        <taxon>Streptophyta</taxon>
        <taxon>Embryophyta</taxon>
        <taxon>Tracheophyta</taxon>
        <taxon>Spermatophyta</taxon>
        <taxon>Magnoliopsida</taxon>
        <taxon>eudicotyledons</taxon>
        <taxon>Gunneridae</taxon>
        <taxon>Pentapetalae</taxon>
        <taxon>rosids</taxon>
        <taxon>fabids</taxon>
        <taxon>Fagales</taxon>
        <taxon>Myricaceae</taxon>
        <taxon>Morella</taxon>
    </lineage>
</organism>
<name>A0A6A1W8B2_9ROSI</name>
<sequence>MIPEGKSGAGWQSFVTTCEELISVIRDLRCKTVGPVDFSVKKGISFADKTRSSLPETKVEGKPELRNVQGDVGSLPLQKSVGFPMTPHAKSVVGYANSHSNHLEGPTALAASSDWELWAHLMKIQAELEAFFELVKKKKGASGPLHEPNHDLCCLEALLEPVVIPDSSGLELIGTLFAEGDSDGTVEALSLSARMLAAFKVLVVAAPGFGSDRSTQATELLAVCDSLVISDVRQPGLLSGVADVGGGELLVSGKVLSPASEQAVGFSVGSISALGGDSPLGGSDLGALTSQQLSEVRLGGEAVAPLVQHHIEEGSGGALVSLEGGVGDFCVAPLRILLPRAERFDGAGSGESSRHLVRVSCTGYETDLLNLFVALEMERGLGSKSLGRSGGKLLRELKSLECSVNYNGNASGSRRSRKDPKGSC</sequence>
<comment type="caution">
    <text evidence="1">The sequence shown here is derived from an EMBL/GenBank/DDBJ whole genome shotgun (WGS) entry which is preliminary data.</text>
</comment>
<protein>
    <submittedName>
        <fullName evidence="1">Uncharacterized protein</fullName>
    </submittedName>
</protein>
<dbReference type="Proteomes" id="UP000516437">
    <property type="component" value="Chromosome 3"/>
</dbReference>
<evidence type="ECO:0000313" key="2">
    <source>
        <dbReference type="Proteomes" id="UP000516437"/>
    </source>
</evidence>
<dbReference type="AlphaFoldDB" id="A0A6A1W8B2"/>
<evidence type="ECO:0000313" key="1">
    <source>
        <dbReference type="EMBL" id="KAB1220556.1"/>
    </source>
</evidence>
<reference evidence="1 2" key="1">
    <citation type="journal article" date="2019" name="Plant Biotechnol. J.">
        <title>The red bayberry genome and genetic basis of sex determination.</title>
        <authorList>
            <person name="Jia H.M."/>
            <person name="Jia H.J."/>
            <person name="Cai Q.L."/>
            <person name="Wang Y."/>
            <person name="Zhao H.B."/>
            <person name="Yang W.F."/>
            <person name="Wang G.Y."/>
            <person name="Li Y.H."/>
            <person name="Zhan D.L."/>
            <person name="Shen Y.T."/>
            <person name="Niu Q.F."/>
            <person name="Chang L."/>
            <person name="Qiu J."/>
            <person name="Zhao L."/>
            <person name="Xie H.B."/>
            <person name="Fu W.Y."/>
            <person name="Jin J."/>
            <person name="Li X.W."/>
            <person name="Jiao Y."/>
            <person name="Zhou C.C."/>
            <person name="Tu T."/>
            <person name="Chai C.Y."/>
            <person name="Gao J.L."/>
            <person name="Fan L.J."/>
            <person name="van de Weg E."/>
            <person name="Wang J.Y."/>
            <person name="Gao Z.S."/>
        </authorList>
    </citation>
    <scope>NUCLEOTIDE SEQUENCE [LARGE SCALE GENOMIC DNA]</scope>
    <source>
        <tissue evidence="1">Leaves</tissue>
    </source>
</reference>
<proteinExistence type="predicted"/>
<accession>A0A6A1W8B2</accession>